<sequence length="72" mass="8218">MGRGGYALVKEKMVRKREVMQRRSGKWSDIEEVVDPSRSKQAADERNFETVKSVGAKRTTRSIRKDSSSQDS</sequence>
<gene>
    <name evidence="2" type="ORF">Tco_1123055</name>
</gene>
<evidence type="ECO:0000313" key="3">
    <source>
        <dbReference type="Proteomes" id="UP001151760"/>
    </source>
</evidence>
<name>A0ABQ5J3N9_9ASTR</name>
<evidence type="ECO:0000313" key="2">
    <source>
        <dbReference type="EMBL" id="GJU06625.1"/>
    </source>
</evidence>
<keyword evidence="3" id="KW-1185">Reference proteome</keyword>
<dbReference type="EMBL" id="BQNB010021458">
    <property type="protein sequence ID" value="GJU06625.1"/>
    <property type="molecule type" value="Genomic_DNA"/>
</dbReference>
<dbReference type="Proteomes" id="UP001151760">
    <property type="component" value="Unassembled WGS sequence"/>
</dbReference>
<reference evidence="2" key="2">
    <citation type="submission" date="2022-01" db="EMBL/GenBank/DDBJ databases">
        <authorList>
            <person name="Yamashiro T."/>
            <person name="Shiraishi A."/>
            <person name="Satake H."/>
            <person name="Nakayama K."/>
        </authorList>
    </citation>
    <scope>NUCLEOTIDE SEQUENCE</scope>
</reference>
<feature type="compositionally biased region" description="Basic and acidic residues" evidence="1">
    <location>
        <begin position="63"/>
        <end position="72"/>
    </location>
</feature>
<feature type="compositionally biased region" description="Basic and acidic residues" evidence="1">
    <location>
        <begin position="34"/>
        <end position="49"/>
    </location>
</feature>
<accession>A0ABQ5J3N9</accession>
<proteinExistence type="predicted"/>
<organism evidence="2 3">
    <name type="scientific">Tanacetum coccineum</name>
    <dbReference type="NCBI Taxonomy" id="301880"/>
    <lineage>
        <taxon>Eukaryota</taxon>
        <taxon>Viridiplantae</taxon>
        <taxon>Streptophyta</taxon>
        <taxon>Embryophyta</taxon>
        <taxon>Tracheophyta</taxon>
        <taxon>Spermatophyta</taxon>
        <taxon>Magnoliopsida</taxon>
        <taxon>eudicotyledons</taxon>
        <taxon>Gunneridae</taxon>
        <taxon>Pentapetalae</taxon>
        <taxon>asterids</taxon>
        <taxon>campanulids</taxon>
        <taxon>Asterales</taxon>
        <taxon>Asteraceae</taxon>
        <taxon>Asteroideae</taxon>
        <taxon>Anthemideae</taxon>
        <taxon>Anthemidinae</taxon>
        <taxon>Tanacetum</taxon>
    </lineage>
</organism>
<protein>
    <submittedName>
        <fullName evidence="2">Uncharacterized protein</fullName>
    </submittedName>
</protein>
<reference evidence="2" key="1">
    <citation type="journal article" date="2022" name="Int. J. Mol. Sci.">
        <title>Draft Genome of Tanacetum Coccineum: Genomic Comparison of Closely Related Tanacetum-Family Plants.</title>
        <authorList>
            <person name="Yamashiro T."/>
            <person name="Shiraishi A."/>
            <person name="Nakayama K."/>
            <person name="Satake H."/>
        </authorList>
    </citation>
    <scope>NUCLEOTIDE SEQUENCE</scope>
</reference>
<comment type="caution">
    <text evidence="2">The sequence shown here is derived from an EMBL/GenBank/DDBJ whole genome shotgun (WGS) entry which is preliminary data.</text>
</comment>
<feature type="region of interest" description="Disordered" evidence="1">
    <location>
        <begin position="34"/>
        <end position="72"/>
    </location>
</feature>
<evidence type="ECO:0000256" key="1">
    <source>
        <dbReference type="SAM" id="MobiDB-lite"/>
    </source>
</evidence>